<dbReference type="SUPFAM" id="SSF55961">
    <property type="entry name" value="Bet v1-like"/>
    <property type="match status" value="1"/>
</dbReference>
<comment type="similarity">
    <text evidence="1">Belongs to the AHA1 family.</text>
</comment>
<evidence type="ECO:0000313" key="4">
    <source>
        <dbReference type="Proteomes" id="UP001207918"/>
    </source>
</evidence>
<sequence length="150" mass="17391">MTHQTQKEKPRVKVEKEFNVPAQQVFDAWLEPDMLSKWMFGPDVREEEVVSLHTDAIEGGTFSFVVRRDGEELDHRGTYREVERPHRLVFTWGVDQEAGDESVVTINIKSTATGCHLTLVHVMDPKWADYAERTREGWTYMLGKLDTILK</sequence>
<evidence type="ECO:0000313" key="3">
    <source>
        <dbReference type="EMBL" id="MCW9705662.1"/>
    </source>
</evidence>
<dbReference type="Proteomes" id="UP001207918">
    <property type="component" value="Unassembled WGS sequence"/>
</dbReference>
<dbReference type="EMBL" id="JAGGJA010000001">
    <property type="protein sequence ID" value="MCW9705662.1"/>
    <property type="molecule type" value="Genomic_DNA"/>
</dbReference>
<dbReference type="InterPro" id="IPR013538">
    <property type="entry name" value="ASHA1/2-like_C"/>
</dbReference>
<accession>A0ABT3PIB5</accession>
<dbReference type="RefSeq" id="WP_265764327.1">
    <property type="nucleotide sequence ID" value="NZ_JAGGJA010000001.1"/>
</dbReference>
<keyword evidence="4" id="KW-1185">Reference proteome</keyword>
<dbReference type="Pfam" id="PF08327">
    <property type="entry name" value="AHSA1"/>
    <property type="match status" value="1"/>
</dbReference>
<dbReference type="InterPro" id="IPR023393">
    <property type="entry name" value="START-like_dom_sf"/>
</dbReference>
<proteinExistence type="inferred from homology"/>
<protein>
    <submittedName>
        <fullName evidence="3">SRPBCC domain-containing protein</fullName>
    </submittedName>
</protein>
<feature type="domain" description="Activator of Hsp90 ATPase homologue 1/2-like C-terminal" evidence="2">
    <location>
        <begin position="19"/>
        <end position="149"/>
    </location>
</feature>
<name>A0ABT3PIB5_9BACT</name>
<gene>
    <name evidence="3" type="ORF">J6I44_02285</name>
</gene>
<evidence type="ECO:0000256" key="1">
    <source>
        <dbReference type="ARBA" id="ARBA00006817"/>
    </source>
</evidence>
<reference evidence="3 4" key="1">
    <citation type="submission" date="2021-03" db="EMBL/GenBank/DDBJ databases">
        <title>Aliifodinibius sp. nov., a new bacterium isolated from saline soil.</title>
        <authorList>
            <person name="Galisteo C."/>
            <person name="De La Haba R."/>
            <person name="Sanchez-Porro C."/>
            <person name="Ventosa A."/>
        </authorList>
    </citation>
    <scope>NUCLEOTIDE SEQUENCE [LARGE SCALE GENOMIC DNA]</scope>
    <source>
        <strain evidence="3 4">1BSP15-2V2</strain>
    </source>
</reference>
<dbReference type="CDD" id="cd07814">
    <property type="entry name" value="SRPBCC_CalC_Aha1-like"/>
    <property type="match status" value="1"/>
</dbReference>
<evidence type="ECO:0000259" key="2">
    <source>
        <dbReference type="Pfam" id="PF08327"/>
    </source>
</evidence>
<dbReference type="Gene3D" id="3.30.530.20">
    <property type="match status" value="1"/>
</dbReference>
<organism evidence="3 4">
    <name type="scientific">Fodinibius salsisoli</name>
    <dbReference type="NCBI Taxonomy" id="2820877"/>
    <lineage>
        <taxon>Bacteria</taxon>
        <taxon>Pseudomonadati</taxon>
        <taxon>Balneolota</taxon>
        <taxon>Balneolia</taxon>
        <taxon>Balneolales</taxon>
        <taxon>Balneolaceae</taxon>
        <taxon>Fodinibius</taxon>
    </lineage>
</organism>
<comment type="caution">
    <text evidence="3">The sequence shown here is derived from an EMBL/GenBank/DDBJ whole genome shotgun (WGS) entry which is preliminary data.</text>
</comment>